<organism evidence="3 4">
    <name type="scientific">Nonomuraea pusilla</name>
    <dbReference type="NCBI Taxonomy" id="46177"/>
    <lineage>
        <taxon>Bacteria</taxon>
        <taxon>Bacillati</taxon>
        <taxon>Actinomycetota</taxon>
        <taxon>Actinomycetes</taxon>
        <taxon>Streptosporangiales</taxon>
        <taxon>Streptosporangiaceae</taxon>
        <taxon>Nonomuraea</taxon>
    </lineage>
</organism>
<gene>
    <name evidence="3" type="ORF">SAMN05660976_04013</name>
</gene>
<dbReference type="EMBL" id="FOBF01000009">
    <property type="protein sequence ID" value="SEM04715.1"/>
    <property type="molecule type" value="Genomic_DNA"/>
</dbReference>
<feature type="transmembrane region" description="Helical" evidence="1">
    <location>
        <begin position="21"/>
        <end position="47"/>
    </location>
</feature>
<evidence type="ECO:0000259" key="2">
    <source>
        <dbReference type="Pfam" id="PF07811"/>
    </source>
</evidence>
<dbReference type="STRING" id="46177.SAMN05660976_04013"/>
<keyword evidence="1" id="KW-0812">Transmembrane</keyword>
<name>A0A1H7V7A8_9ACTN</name>
<keyword evidence="1" id="KW-1133">Transmembrane helix</keyword>
<proteinExistence type="predicted"/>
<evidence type="ECO:0000313" key="4">
    <source>
        <dbReference type="Proteomes" id="UP000198953"/>
    </source>
</evidence>
<dbReference type="InterPro" id="IPR012495">
    <property type="entry name" value="TadE-like_dom"/>
</dbReference>
<dbReference type="Proteomes" id="UP000198953">
    <property type="component" value="Unassembled WGS sequence"/>
</dbReference>
<evidence type="ECO:0000313" key="3">
    <source>
        <dbReference type="EMBL" id="SEM04715.1"/>
    </source>
</evidence>
<dbReference type="RefSeq" id="WP_091102085.1">
    <property type="nucleotide sequence ID" value="NZ_FOBF01000009.1"/>
</dbReference>
<sequence>MTARGRAGRARPRPAGRERGATVVELALLMPVVLAVVLLIVQVALWFHGRQVAEAAAREGARVARAAPFDSGDWEGAARAKAEDVVHAIGPRLLSGARATTSERDPDQRWVTVTGSAVQVIPLLPDLSFTITATSGGPVECFRPDDGGDDCG</sequence>
<dbReference type="OrthoDB" id="3478861at2"/>
<accession>A0A1H7V7A8</accession>
<protein>
    <submittedName>
        <fullName evidence="3">TadE-like protein</fullName>
    </submittedName>
</protein>
<dbReference type="AlphaFoldDB" id="A0A1H7V7A8"/>
<keyword evidence="1" id="KW-0472">Membrane</keyword>
<keyword evidence="4" id="KW-1185">Reference proteome</keyword>
<feature type="domain" description="TadE-like" evidence="2">
    <location>
        <begin position="20"/>
        <end position="62"/>
    </location>
</feature>
<reference evidence="3 4" key="1">
    <citation type="submission" date="2016-10" db="EMBL/GenBank/DDBJ databases">
        <authorList>
            <person name="de Groot N.N."/>
        </authorList>
    </citation>
    <scope>NUCLEOTIDE SEQUENCE [LARGE SCALE GENOMIC DNA]</scope>
    <source>
        <strain evidence="3 4">DSM 43357</strain>
    </source>
</reference>
<evidence type="ECO:0000256" key="1">
    <source>
        <dbReference type="SAM" id="Phobius"/>
    </source>
</evidence>
<dbReference type="Pfam" id="PF07811">
    <property type="entry name" value="TadE"/>
    <property type="match status" value="1"/>
</dbReference>